<dbReference type="Proteomes" id="UP000611500">
    <property type="component" value="Unassembled WGS sequence"/>
</dbReference>
<sequence length="180" mass="19637">MTEGPGTVNSIVSARRLRHSAGMSKKPILLSICAAALIAGCAPMSLYYRPGVSVARMQQETTRCDVEALKQAPVATQIRQMPPTYVPGPRVCDNKGNCWNRPGYWMNGEVYSYDANAGLRDRVKQLCMAEKGYSPVKLPVCPPEVKSATPPGVTRVLPELTGNSCVIRNKDGTWQIVNRS</sequence>
<keyword evidence="1" id="KW-1133">Transmembrane helix</keyword>
<accession>A0A8J3H4Z0</accession>
<evidence type="ECO:0000313" key="3">
    <source>
        <dbReference type="Proteomes" id="UP000611500"/>
    </source>
</evidence>
<evidence type="ECO:0000256" key="1">
    <source>
        <dbReference type="SAM" id="Phobius"/>
    </source>
</evidence>
<name>A0A8J3H4Z0_9RHOB</name>
<comment type="caution">
    <text evidence="2">The sequence shown here is derived from an EMBL/GenBank/DDBJ whole genome shotgun (WGS) entry which is preliminary data.</text>
</comment>
<keyword evidence="1" id="KW-0812">Transmembrane</keyword>
<proteinExistence type="predicted"/>
<keyword evidence="1" id="KW-0472">Membrane</keyword>
<evidence type="ECO:0000313" key="2">
    <source>
        <dbReference type="EMBL" id="GHG80892.1"/>
    </source>
</evidence>
<keyword evidence="3" id="KW-1185">Reference proteome</keyword>
<reference evidence="2" key="1">
    <citation type="journal article" date="2014" name="Int. J. Syst. Evol. Microbiol.">
        <title>Complete genome sequence of Corynebacterium casei LMG S-19264T (=DSM 44701T), isolated from a smear-ripened cheese.</title>
        <authorList>
            <consortium name="US DOE Joint Genome Institute (JGI-PGF)"/>
            <person name="Walter F."/>
            <person name="Albersmeier A."/>
            <person name="Kalinowski J."/>
            <person name="Ruckert C."/>
        </authorList>
    </citation>
    <scope>NUCLEOTIDE SEQUENCE</scope>
    <source>
        <strain evidence="2">CGMCC 1.7081</strain>
    </source>
</reference>
<protein>
    <submittedName>
        <fullName evidence="2">Uncharacterized protein</fullName>
    </submittedName>
</protein>
<reference evidence="2" key="2">
    <citation type="submission" date="2020-09" db="EMBL/GenBank/DDBJ databases">
        <authorList>
            <person name="Sun Q."/>
            <person name="Zhou Y."/>
        </authorList>
    </citation>
    <scope>NUCLEOTIDE SEQUENCE</scope>
    <source>
        <strain evidence="2">CGMCC 1.7081</strain>
    </source>
</reference>
<organism evidence="2 3">
    <name type="scientific">Pseudodonghicola xiamenensis</name>
    <dbReference type="NCBI Taxonomy" id="337702"/>
    <lineage>
        <taxon>Bacteria</taxon>
        <taxon>Pseudomonadati</taxon>
        <taxon>Pseudomonadota</taxon>
        <taxon>Alphaproteobacteria</taxon>
        <taxon>Rhodobacterales</taxon>
        <taxon>Paracoccaceae</taxon>
        <taxon>Pseudodonghicola</taxon>
    </lineage>
</organism>
<feature type="transmembrane region" description="Helical" evidence="1">
    <location>
        <begin position="28"/>
        <end position="48"/>
    </location>
</feature>
<gene>
    <name evidence="2" type="ORF">GCM10010961_04490</name>
</gene>
<dbReference type="EMBL" id="BNAP01000001">
    <property type="protein sequence ID" value="GHG80892.1"/>
    <property type="molecule type" value="Genomic_DNA"/>
</dbReference>
<dbReference type="AlphaFoldDB" id="A0A8J3H4Z0"/>